<dbReference type="PROSITE" id="PS00455">
    <property type="entry name" value="AMP_BINDING"/>
    <property type="match status" value="1"/>
</dbReference>
<evidence type="ECO:0000313" key="5">
    <source>
        <dbReference type="EMBL" id="GGC02907.1"/>
    </source>
</evidence>
<keyword evidence="8" id="KW-1185">Reference proteome</keyword>
<evidence type="ECO:0000259" key="3">
    <source>
        <dbReference type="Pfam" id="PF00501"/>
    </source>
</evidence>
<feature type="domain" description="AMP-dependent synthetase/ligase" evidence="3">
    <location>
        <begin position="53"/>
        <end position="406"/>
    </location>
</feature>
<sequence length="551" mass="58563">MTGAASTASAHTDPFAREHLPPREEWPELLFELPELQYPPRLNCAVELLDRAVAAGHGARPALTGARAGANAGADTTWTYAQLLDQVDRIAHVLRGPLGLVPGNRVLLRGANTPLLAAAILAVFKAGLVAVPTMPLLRARELAVIAERARVDAVLCAASLCGELDNVPGVPRPVCFGAPEPGQESLEALMACHDAPFAACDTAAIDVCLIAFTSGTTGVPKGTMHFHRDVLAICDCFPRHTLRAGPDDLFIGTPPLAFTFGLGGLLLFPLRVGAAAVLLEKPTPELLLAAIERHRATVCFTAPTFYRQMAALAPRFDLSSLARTVSAGEALPLATRQAWQDATGLRMIDGIGATEMLHIFIAAAGDDIRPGATGKPVPGYRACILDGAGKPVGPGVVGRLAVKGPTGCRYLADERQRDYVVDGWNLTGDAYEMDADGYFIYRSRTDDMIISAGYNIAGPEVEDALLRHPAVAECGVIGRPDAERGQVVEAHVVLQPGHAPSPELACQLQEFVKAQIAPYKYPRSVVFAQSLPRTQTGKLQRFRLREQGGAA</sequence>
<reference evidence="5" key="4">
    <citation type="submission" date="2024-05" db="EMBL/GenBank/DDBJ databases">
        <authorList>
            <person name="Sun Q."/>
            <person name="Zhou Y."/>
        </authorList>
    </citation>
    <scope>NUCLEOTIDE SEQUENCE</scope>
    <source>
        <strain evidence="5">CGMCC 1.15931</strain>
    </source>
</reference>
<dbReference type="PANTHER" id="PTHR43352:SF1">
    <property type="entry name" value="ANTHRANILATE--COA LIGASE"/>
    <property type="match status" value="1"/>
</dbReference>
<name>A0A6I3STW9_9BURK</name>
<dbReference type="RefSeq" id="WP_155469967.1">
    <property type="nucleotide sequence ID" value="NZ_BMKG01000010.1"/>
</dbReference>
<dbReference type="Gene3D" id="3.30.300.30">
    <property type="match status" value="1"/>
</dbReference>
<dbReference type="EMBL" id="WNKZ01000015">
    <property type="protein sequence ID" value="MTV52640.1"/>
    <property type="molecule type" value="Genomic_DNA"/>
</dbReference>
<dbReference type="InterPro" id="IPR020845">
    <property type="entry name" value="AMP-binding_CS"/>
</dbReference>
<evidence type="ECO:0000259" key="4">
    <source>
        <dbReference type="Pfam" id="PF13193"/>
    </source>
</evidence>
<comment type="caution">
    <text evidence="6">The sequence shown here is derived from an EMBL/GenBank/DDBJ whole genome shotgun (WGS) entry which is preliminary data.</text>
</comment>
<dbReference type="InterPro" id="IPR045851">
    <property type="entry name" value="AMP-bd_C_sf"/>
</dbReference>
<protein>
    <submittedName>
        <fullName evidence="5">2-aminobenzoate-CoA ligase</fullName>
    </submittedName>
    <submittedName>
        <fullName evidence="6">AMP-binding protein</fullName>
    </submittedName>
</protein>
<dbReference type="Pfam" id="PF13193">
    <property type="entry name" value="AMP-binding_C"/>
    <property type="match status" value="1"/>
</dbReference>
<dbReference type="Pfam" id="PF00501">
    <property type="entry name" value="AMP-binding"/>
    <property type="match status" value="1"/>
</dbReference>
<dbReference type="SUPFAM" id="SSF56801">
    <property type="entry name" value="Acetyl-CoA synthetase-like"/>
    <property type="match status" value="1"/>
</dbReference>
<dbReference type="Proteomes" id="UP000622638">
    <property type="component" value="Unassembled WGS sequence"/>
</dbReference>
<dbReference type="Proteomes" id="UP000430634">
    <property type="component" value="Unassembled WGS sequence"/>
</dbReference>
<dbReference type="EMBL" id="BMKG01000010">
    <property type="protein sequence ID" value="GGC02907.1"/>
    <property type="molecule type" value="Genomic_DNA"/>
</dbReference>
<feature type="domain" description="AMP-binding enzyme C-terminal" evidence="4">
    <location>
        <begin position="460"/>
        <end position="538"/>
    </location>
</feature>
<dbReference type="OrthoDB" id="9766486at2"/>
<accession>A0A6I3STW9</accession>
<evidence type="ECO:0000313" key="6">
    <source>
        <dbReference type="EMBL" id="MTV52640.1"/>
    </source>
</evidence>
<dbReference type="GO" id="GO:0016878">
    <property type="term" value="F:acid-thiol ligase activity"/>
    <property type="evidence" value="ECO:0007669"/>
    <property type="project" value="TreeGrafter"/>
</dbReference>
<dbReference type="InterPro" id="IPR025110">
    <property type="entry name" value="AMP-bd_C"/>
</dbReference>
<reference evidence="5" key="1">
    <citation type="journal article" date="2014" name="Int. J. Syst. Evol. Microbiol.">
        <title>Complete genome of a new Firmicutes species belonging to the dominant human colonic microbiota ('Ruminococcus bicirculans') reveals two chromosomes and a selective capacity to utilize plant glucans.</title>
        <authorList>
            <consortium name="NISC Comparative Sequencing Program"/>
            <person name="Wegmann U."/>
            <person name="Louis P."/>
            <person name="Goesmann A."/>
            <person name="Henrissat B."/>
            <person name="Duncan S.H."/>
            <person name="Flint H.J."/>
        </authorList>
    </citation>
    <scope>NUCLEOTIDE SEQUENCE</scope>
    <source>
        <strain evidence="5">CGMCC 1.15931</strain>
    </source>
</reference>
<reference evidence="8" key="2">
    <citation type="journal article" date="2019" name="Int. J. Syst. Evol. Microbiol.">
        <title>The Global Catalogue of Microorganisms (GCM) 10K type strain sequencing project: providing services to taxonomists for standard genome sequencing and annotation.</title>
        <authorList>
            <consortium name="The Broad Institute Genomics Platform"/>
            <consortium name="The Broad Institute Genome Sequencing Center for Infectious Disease"/>
            <person name="Wu L."/>
            <person name="Ma J."/>
        </authorList>
    </citation>
    <scope>NUCLEOTIDE SEQUENCE [LARGE SCALE GENOMIC DNA]</scope>
    <source>
        <strain evidence="8">CGMCC 1.15931</strain>
    </source>
</reference>
<dbReference type="GO" id="GO:0044550">
    <property type="term" value="P:secondary metabolite biosynthetic process"/>
    <property type="evidence" value="ECO:0007669"/>
    <property type="project" value="TreeGrafter"/>
</dbReference>
<feature type="compositionally biased region" description="Polar residues" evidence="2">
    <location>
        <begin position="1"/>
        <end position="10"/>
    </location>
</feature>
<feature type="region of interest" description="Disordered" evidence="2">
    <location>
        <begin position="1"/>
        <end position="21"/>
    </location>
</feature>
<dbReference type="AlphaFoldDB" id="A0A6I3STW9"/>
<evidence type="ECO:0000313" key="7">
    <source>
        <dbReference type="Proteomes" id="UP000430634"/>
    </source>
</evidence>
<organism evidence="6 7">
    <name type="scientific">Pseudoduganella buxea</name>
    <dbReference type="NCBI Taxonomy" id="1949069"/>
    <lineage>
        <taxon>Bacteria</taxon>
        <taxon>Pseudomonadati</taxon>
        <taxon>Pseudomonadota</taxon>
        <taxon>Betaproteobacteria</taxon>
        <taxon>Burkholderiales</taxon>
        <taxon>Oxalobacteraceae</taxon>
        <taxon>Telluria group</taxon>
        <taxon>Pseudoduganella</taxon>
    </lineage>
</organism>
<dbReference type="InterPro" id="IPR000873">
    <property type="entry name" value="AMP-dep_synth/lig_dom"/>
</dbReference>
<dbReference type="Gene3D" id="3.40.50.12780">
    <property type="entry name" value="N-terminal domain of ligase-like"/>
    <property type="match status" value="1"/>
</dbReference>
<dbReference type="InterPro" id="IPR042099">
    <property type="entry name" value="ANL_N_sf"/>
</dbReference>
<dbReference type="PANTHER" id="PTHR43352">
    <property type="entry name" value="ACETYL-COA SYNTHETASE"/>
    <property type="match status" value="1"/>
</dbReference>
<evidence type="ECO:0000313" key="8">
    <source>
        <dbReference type="Proteomes" id="UP000622638"/>
    </source>
</evidence>
<proteinExistence type="predicted"/>
<evidence type="ECO:0000256" key="1">
    <source>
        <dbReference type="ARBA" id="ARBA00022598"/>
    </source>
</evidence>
<gene>
    <name evidence="5" type="ORF">GCM10011572_26060</name>
    <name evidence="6" type="ORF">GM672_07810</name>
</gene>
<keyword evidence="1 5" id="KW-0436">Ligase</keyword>
<evidence type="ECO:0000256" key="2">
    <source>
        <dbReference type="SAM" id="MobiDB-lite"/>
    </source>
</evidence>
<reference evidence="6 7" key="3">
    <citation type="submission" date="2019-11" db="EMBL/GenBank/DDBJ databases">
        <title>Type strains purchased from KCTC, JCM and DSMZ.</title>
        <authorList>
            <person name="Lu H."/>
        </authorList>
    </citation>
    <scope>NUCLEOTIDE SEQUENCE [LARGE SCALE GENOMIC DNA]</scope>
    <source>
        <strain evidence="6 7">KCTC 52429</strain>
    </source>
</reference>